<sequence length="101" mass="11431">MTAHGGGELRHSSTARGGIEKRARGGDWSERRSESASEQRSPRARTPALGRRWTWSMAHRRVQTAEEQHSRVTRLRDGKAQQIWPRRSIVPDLGDCGDTEI</sequence>
<organism evidence="2 3">
    <name type="scientific">Iris pallida</name>
    <name type="common">Sweet iris</name>
    <dbReference type="NCBI Taxonomy" id="29817"/>
    <lineage>
        <taxon>Eukaryota</taxon>
        <taxon>Viridiplantae</taxon>
        <taxon>Streptophyta</taxon>
        <taxon>Embryophyta</taxon>
        <taxon>Tracheophyta</taxon>
        <taxon>Spermatophyta</taxon>
        <taxon>Magnoliopsida</taxon>
        <taxon>Liliopsida</taxon>
        <taxon>Asparagales</taxon>
        <taxon>Iridaceae</taxon>
        <taxon>Iridoideae</taxon>
        <taxon>Irideae</taxon>
        <taxon>Iris</taxon>
    </lineage>
</organism>
<name>A0AAX6I4G0_IRIPA</name>
<evidence type="ECO:0000313" key="3">
    <source>
        <dbReference type="Proteomes" id="UP001140949"/>
    </source>
</evidence>
<evidence type="ECO:0000256" key="1">
    <source>
        <dbReference type="SAM" id="MobiDB-lite"/>
    </source>
</evidence>
<proteinExistence type="predicted"/>
<protein>
    <submittedName>
        <fullName evidence="2">Pollen-specific leucine-rich repeat extensin-like protein 4</fullName>
    </submittedName>
</protein>
<accession>A0AAX6I4G0</accession>
<dbReference type="EMBL" id="JANAVB010004800">
    <property type="protein sequence ID" value="KAJ6847861.1"/>
    <property type="molecule type" value="Genomic_DNA"/>
</dbReference>
<evidence type="ECO:0000313" key="2">
    <source>
        <dbReference type="EMBL" id="KAJ6847861.1"/>
    </source>
</evidence>
<feature type="region of interest" description="Disordered" evidence="1">
    <location>
        <begin position="1"/>
        <end position="52"/>
    </location>
</feature>
<gene>
    <name evidence="2" type="ORF">M6B38_115405</name>
</gene>
<dbReference type="Proteomes" id="UP001140949">
    <property type="component" value="Unassembled WGS sequence"/>
</dbReference>
<comment type="caution">
    <text evidence="2">The sequence shown here is derived from an EMBL/GenBank/DDBJ whole genome shotgun (WGS) entry which is preliminary data.</text>
</comment>
<keyword evidence="3" id="KW-1185">Reference proteome</keyword>
<reference evidence="2" key="2">
    <citation type="submission" date="2023-04" db="EMBL/GenBank/DDBJ databases">
        <authorList>
            <person name="Bruccoleri R.E."/>
            <person name="Oakeley E.J."/>
            <person name="Faust A.-M."/>
            <person name="Dessus-Babus S."/>
            <person name="Altorfer M."/>
            <person name="Burckhardt D."/>
            <person name="Oertli M."/>
            <person name="Naumann U."/>
            <person name="Petersen F."/>
            <person name="Wong J."/>
        </authorList>
    </citation>
    <scope>NUCLEOTIDE SEQUENCE</scope>
    <source>
        <strain evidence="2">GSM-AAB239-AS_SAM_17_03QT</strain>
        <tissue evidence="2">Leaf</tissue>
    </source>
</reference>
<dbReference type="AlphaFoldDB" id="A0AAX6I4G0"/>
<reference evidence="2" key="1">
    <citation type="journal article" date="2023" name="GigaByte">
        <title>Genome assembly of the bearded iris, Iris pallida Lam.</title>
        <authorList>
            <person name="Bruccoleri R.E."/>
            <person name="Oakeley E.J."/>
            <person name="Faust A.M.E."/>
            <person name="Altorfer M."/>
            <person name="Dessus-Babus S."/>
            <person name="Burckhardt D."/>
            <person name="Oertli M."/>
            <person name="Naumann U."/>
            <person name="Petersen F."/>
            <person name="Wong J."/>
        </authorList>
    </citation>
    <scope>NUCLEOTIDE SEQUENCE</scope>
    <source>
        <strain evidence="2">GSM-AAB239-AS_SAM_17_03QT</strain>
    </source>
</reference>
<feature type="compositionally biased region" description="Basic and acidic residues" evidence="1">
    <location>
        <begin position="18"/>
        <end position="41"/>
    </location>
</feature>